<dbReference type="Proteomes" id="UP000284657">
    <property type="component" value="Unassembled WGS sequence"/>
</dbReference>
<dbReference type="GO" id="GO:0045490">
    <property type="term" value="P:pectin catabolic process"/>
    <property type="evidence" value="ECO:0007669"/>
    <property type="project" value="TreeGrafter"/>
</dbReference>
<comment type="similarity">
    <text evidence="4">Belongs to the polysaccharide lyase 3 family.</text>
</comment>
<dbReference type="Proteomes" id="UP000277300">
    <property type="component" value="Unassembled WGS sequence"/>
</dbReference>
<dbReference type="PANTHER" id="PTHR33407">
    <property type="entry name" value="PECTATE LYASE F-RELATED"/>
    <property type="match status" value="1"/>
</dbReference>
<evidence type="ECO:0000256" key="2">
    <source>
        <dbReference type="ARBA" id="ARBA00001913"/>
    </source>
</evidence>
<keyword evidence="8" id="KW-0106">Calcium</keyword>
<dbReference type="AlphaFoldDB" id="A0A3F2RFE9"/>
<evidence type="ECO:0000256" key="1">
    <source>
        <dbReference type="ARBA" id="ARBA00000695"/>
    </source>
</evidence>
<evidence type="ECO:0000256" key="6">
    <source>
        <dbReference type="ARBA" id="ARBA00022525"/>
    </source>
</evidence>
<dbReference type="EMBL" id="MBAD02000787">
    <property type="protein sequence ID" value="RLN62837.1"/>
    <property type="molecule type" value="Genomic_DNA"/>
</dbReference>
<sequence>MKKRTFRIGVKLADSTCCALATRAPLDIISIYPSKIEHVDLAGTLFTGRPGPNPMLQTLGSIATLALGAAMVFGAPVPDGSWPISQGNFSFAEAYVIKSGEVFDGKMKTYDRSNIMCQGQEESGKSTAVFLLEPGATLKNAIIGTNQMEGVHCDESDCRIENVWWEDVCEDALSIKGGNASSVSTVIGGGARYAKDKVIQHNGYGTIVVDGFFAQDFGKLYRSCGNCKSNPRQRFLNVSNILVDLEIIHSGREGPNMSIVMMNGNFGDQAVLRNIHVKPSTESYMESYTECSSSMGTNVSGSKPAVLSNGPKYPVCQYSYDDVHIVLDKEQTQRHKQGYVGCPM</sequence>
<evidence type="ECO:0000256" key="5">
    <source>
        <dbReference type="ARBA" id="ARBA00012272"/>
    </source>
</evidence>
<evidence type="ECO:0000256" key="3">
    <source>
        <dbReference type="ARBA" id="ARBA00004613"/>
    </source>
</evidence>
<gene>
    <name evidence="13" type="ORF">BBJ29_007809</name>
    <name evidence="12" type="ORF">BBP00_00009138</name>
</gene>
<evidence type="ECO:0000256" key="8">
    <source>
        <dbReference type="ARBA" id="ARBA00022837"/>
    </source>
</evidence>
<comment type="catalytic activity">
    <reaction evidence="1">
        <text>Eliminative cleavage of (1-&gt;4)-alpha-D-galacturonan to give oligosaccharides with 4-deoxy-alpha-D-galact-4-enuronosyl groups at their non-reducing ends.</text>
        <dbReference type="EC" id="4.2.2.2"/>
    </reaction>
</comment>
<dbReference type="EC" id="4.2.2.2" evidence="5"/>
<dbReference type="InterPro" id="IPR012334">
    <property type="entry name" value="Pectin_lyas_fold"/>
</dbReference>
<evidence type="ECO:0000313" key="14">
    <source>
        <dbReference type="Proteomes" id="UP000277300"/>
    </source>
</evidence>
<dbReference type="InterPro" id="IPR004898">
    <property type="entry name" value="Pectate_lyase_PlyH/PlyE-like"/>
</dbReference>
<comment type="subcellular location">
    <subcellularLocation>
        <location evidence="3">Secreted</location>
    </subcellularLocation>
</comment>
<dbReference type="PANTHER" id="PTHR33407:SF9">
    <property type="entry name" value="PECTATE LYASE F-RELATED"/>
    <property type="match status" value="1"/>
</dbReference>
<evidence type="ECO:0000256" key="10">
    <source>
        <dbReference type="ARBA" id="ARBA00025679"/>
    </source>
</evidence>
<organism evidence="12 14">
    <name type="scientific">Phytophthora kernoviae</name>
    <dbReference type="NCBI Taxonomy" id="325452"/>
    <lineage>
        <taxon>Eukaryota</taxon>
        <taxon>Sar</taxon>
        <taxon>Stramenopiles</taxon>
        <taxon>Oomycota</taxon>
        <taxon>Peronosporomycetes</taxon>
        <taxon>Peronosporales</taxon>
        <taxon>Peronosporaceae</taxon>
        <taxon>Phytophthora</taxon>
    </lineage>
</organism>
<keyword evidence="7" id="KW-0732">Signal</keyword>
<keyword evidence="6" id="KW-0964">Secreted</keyword>
<evidence type="ECO:0000313" key="13">
    <source>
        <dbReference type="EMBL" id="RLN62837.1"/>
    </source>
</evidence>
<accession>A0A3F2RFE9</accession>
<dbReference type="EMBL" id="MBDO02000565">
    <property type="protein sequence ID" value="RLN53923.1"/>
    <property type="molecule type" value="Genomic_DNA"/>
</dbReference>
<dbReference type="GO" id="GO:0005576">
    <property type="term" value="C:extracellular region"/>
    <property type="evidence" value="ECO:0007669"/>
    <property type="project" value="UniProtKB-SubCell"/>
</dbReference>
<dbReference type="Pfam" id="PF03211">
    <property type="entry name" value="Pectate_lyase"/>
    <property type="match status" value="1"/>
</dbReference>
<evidence type="ECO:0000313" key="15">
    <source>
        <dbReference type="Proteomes" id="UP000284657"/>
    </source>
</evidence>
<dbReference type="Gene3D" id="2.160.20.10">
    <property type="entry name" value="Single-stranded right-handed beta-helix, Pectin lyase-like"/>
    <property type="match status" value="1"/>
</dbReference>
<evidence type="ECO:0000256" key="9">
    <source>
        <dbReference type="ARBA" id="ARBA00023239"/>
    </source>
</evidence>
<evidence type="ECO:0000256" key="11">
    <source>
        <dbReference type="ARBA" id="ARBA00039895"/>
    </source>
</evidence>
<name>A0A3F2RFE9_9STRA</name>
<comment type="cofactor">
    <cofactor evidence="2">
        <name>Ca(2+)</name>
        <dbReference type="ChEBI" id="CHEBI:29108"/>
    </cofactor>
</comment>
<protein>
    <recommendedName>
        <fullName evidence="11">Probable pectate lyase F</fullName>
        <ecNumber evidence="5">4.2.2.2</ecNumber>
    </recommendedName>
</protein>
<keyword evidence="9" id="KW-0456">Lyase</keyword>
<dbReference type="GO" id="GO:0030570">
    <property type="term" value="F:pectate lyase activity"/>
    <property type="evidence" value="ECO:0007669"/>
    <property type="project" value="UniProtKB-EC"/>
</dbReference>
<evidence type="ECO:0000256" key="4">
    <source>
        <dbReference type="ARBA" id="ARBA00006463"/>
    </source>
</evidence>
<proteinExistence type="inferred from homology"/>
<comment type="caution">
    <text evidence="12">The sequence shown here is derived from an EMBL/GenBank/DDBJ whole genome shotgun (WGS) entry which is preliminary data.</text>
</comment>
<evidence type="ECO:0000256" key="7">
    <source>
        <dbReference type="ARBA" id="ARBA00022729"/>
    </source>
</evidence>
<dbReference type="InterPro" id="IPR011050">
    <property type="entry name" value="Pectin_lyase_fold/virulence"/>
</dbReference>
<evidence type="ECO:0000313" key="12">
    <source>
        <dbReference type="EMBL" id="RLN53923.1"/>
    </source>
</evidence>
<dbReference type="OrthoDB" id="441042at2759"/>
<reference evidence="14 15" key="1">
    <citation type="submission" date="2018-07" db="EMBL/GenBank/DDBJ databases">
        <title>Genome sequencing of oomycete isolates from Chile give support for New Zealand origin for Phytophthora kernoviae and make available the first Nothophytophthora sp. genome.</title>
        <authorList>
            <person name="Studholme D.J."/>
            <person name="Sanfuentes E."/>
            <person name="Panda P."/>
            <person name="Hill R."/>
            <person name="Sambles C."/>
            <person name="Grant M."/>
            <person name="Williams N.M."/>
            <person name="Mcdougal R.L."/>
        </authorList>
    </citation>
    <scope>NUCLEOTIDE SEQUENCE [LARGE SCALE GENOMIC DNA]</scope>
    <source>
        <strain evidence="12">Chile6</strain>
        <strain evidence="13">Chile7</strain>
    </source>
</reference>
<dbReference type="SUPFAM" id="SSF51126">
    <property type="entry name" value="Pectin lyase-like"/>
    <property type="match status" value="1"/>
</dbReference>
<comment type="function">
    <text evidence="10">Pectinolytic enzyme consist of four classes of enzymes: pectin lyase, polygalacturonase, pectin methylesterase and rhamnogalacturonase. Among pectinolytic enzymes, pectin lyase is the most important in depolymerization of pectin, since it cleaves internal glycosidic bonds of highly methylated pectins. Favors pectate, the anion, over pectin, the methyl ester.</text>
</comment>